<dbReference type="GO" id="GO:0005085">
    <property type="term" value="F:guanyl-nucleotide exchange factor activity"/>
    <property type="evidence" value="ECO:0007669"/>
    <property type="project" value="TreeGrafter"/>
</dbReference>
<dbReference type="GO" id="GO:0002183">
    <property type="term" value="P:cytoplasmic translational initiation"/>
    <property type="evidence" value="ECO:0007669"/>
    <property type="project" value="TreeGrafter"/>
</dbReference>
<dbReference type="InterPro" id="IPR056764">
    <property type="entry name" value="LbH_EIF2B3/5"/>
</dbReference>
<dbReference type="InterPro" id="IPR029044">
    <property type="entry name" value="Nucleotide-diphossugar_trans"/>
</dbReference>
<evidence type="ECO:0000256" key="2">
    <source>
        <dbReference type="ARBA" id="ARBA00007878"/>
    </source>
</evidence>
<comment type="caution">
    <text evidence="10">The sequence shown here is derived from an EMBL/GenBank/DDBJ whole genome shotgun (WGS) entry which is preliminary data.</text>
</comment>
<gene>
    <name evidence="10" type="ORF">TRFO_12078</name>
</gene>
<dbReference type="EMBL" id="MLAK01001437">
    <property type="protein sequence ID" value="OHS93062.1"/>
    <property type="molecule type" value="Genomic_DNA"/>
</dbReference>
<name>A0A1J4J078_9EUKA</name>
<reference evidence="10" key="1">
    <citation type="submission" date="2016-10" db="EMBL/GenBank/DDBJ databases">
        <authorList>
            <person name="Benchimol M."/>
            <person name="Almeida L.G."/>
            <person name="Vasconcelos A.T."/>
            <person name="Perreira-Neves A."/>
            <person name="Rosa I.A."/>
            <person name="Tasca T."/>
            <person name="Bogo M.R."/>
            <person name="de Souza W."/>
        </authorList>
    </citation>
    <scope>NUCLEOTIDE SEQUENCE [LARGE SCALE GENOMIC DNA]</scope>
    <source>
        <strain evidence="10">K</strain>
    </source>
</reference>
<dbReference type="GO" id="GO:0005829">
    <property type="term" value="C:cytosol"/>
    <property type="evidence" value="ECO:0007669"/>
    <property type="project" value="UniProtKB-SubCell"/>
</dbReference>
<comment type="subunit">
    <text evidence="8">Component of the translation initiation factor 2B (eIF2B) complex which is a heterodecamer of two sets of five different subunits: alpha, beta, gamma, delta and epsilon. Subunits alpha, beta and delta comprise a regulatory subcomplex and subunits epsilon and gamma comprise a catalytic subcomplex. Within the complex, the hexameric regulatory complex resides at the center, with the two heterodimeric catalytic subcomplexes bound on opposite sides.</text>
</comment>
<dbReference type="OrthoDB" id="10250549at2759"/>
<keyword evidence="4" id="KW-0396">Initiation factor</keyword>
<dbReference type="Gene3D" id="3.90.550.10">
    <property type="entry name" value="Spore Coat Polysaccharide Biosynthesis Protein SpsA, Chain A"/>
    <property type="match status" value="1"/>
</dbReference>
<dbReference type="Pfam" id="PF25084">
    <property type="entry name" value="LbH_EIF2B"/>
    <property type="match status" value="1"/>
</dbReference>
<keyword evidence="11" id="KW-1185">Reference proteome</keyword>
<dbReference type="AlphaFoldDB" id="A0A1J4J078"/>
<evidence type="ECO:0000256" key="8">
    <source>
        <dbReference type="ARBA" id="ARBA00046432"/>
    </source>
</evidence>
<evidence type="ECO:0000256" key="1">
    <source>
        <dbReference type="ARBA" id="ARBA00004514"/>
    </source>
</evidence>
<evidence type="ECO:0000256" key="4">
    <source>
        <dbReference type="ARBA" id="ARBA00022540"/>
    </source>
</evidence>
<dbReference type="Gene3D" id="2.160.10.10">
    <property type="entry name" value="Hexapeptide repeat proteins"/>
    <property type="match status" value="1"/>
</dbReference>
<feature type="domain" description="EIF2B subunit epsilon/gamma LbH" evidence="9">
    <location>
        <begin position="366"/>
        <end position="460"/>
    </location>
</feature>
<sequence length="476" mass="52716">MITDGHHHYSPYSNIQVVIMANRPAFTRDSFGDSALFGLIPIANKPILGHLLDQFERFGISNVSIVCLRKDENAYTEFILQYTSHPVRLIPVEGVLTTCDIIRNKIVVKNSNEHIFLFPIDLLTSVNLTSIIDFHISTRSLVTIVASKQSIDEKEKRNAPGFQPVNVGALTGRRFFVYDELNPSKLITMLSDAAALSEDLDLSLKQVTMNDNAGPYISHEDSIESLGPYEDEEDGMSIDPAFLNGFKNLMVDCSMHPTTAYLLSPDCIAQLIELSDIHSIETELIPTLCKNEVESLNLTNNGESPVVKTTPASIFCIDEKDFAFRVTDYATLYIANMKCASTKLLGFSPSADFTLAATQNNNLGYYTEGKHKVHSSFQYSPFCVYGDNLTANAEDITVSRSVLGRHCKIGKGTKIYNSVLFDHVTVEEGVVLRDCLIGSDSLIKSNSRLSQCIVVPRVTTEKSLTREKCIIQSGSK</sequence>
<dbReference type="GO" id="GO:0005851">
    <property type="term" value="C:eukaryotic translation initiation factor 2B complex"/>
    <property type="evidence" value="ECO:0007669"/>
    <property type="project" value="TreeGrafter"/>
</dbReference>
<keyword evidence="3" id="KW-0963">Cytoplasm</keyword>
<dbReference type="PANTHER" id="PTHR45989:SF1">
    <property type="entry name" value="TRANSLATION INITIATION FACTOR EIF-2B SUBUNIT GAMMA"/>
    <property type="match status" value="1"/>
</dbReference>
<dbReference type="InterPro" id="IPR011004">
    <property type="entry name" value="Trimer_LpxA-like_sf"/>
</dbReference>
<dbReference type="InterPro" id="IPR051960">
    <property type="entry name" value="eIF2B_gamma"/>
</dbReference>
<dbReference type="GeneID" id="94831115"/>
<dbReference type="SUPFAM" id="SSF51161">
    <property type="entry name" value="Trimeric LpxA-like enzymes"/>
    <property type="match status" value="1"/>
</dbReference>
<accession>A0A1J4J078</accession>
<comment type="subcellular location">
    <subcellularLocation>
        <location evidence="1">Cytoplasm</location>
        <location evidence="1">Cytosol</location>
    </subcellularLocation>
</comment>
<evidence type="ECO:0000256" key="3">
    <source>
        <dbReference type="ARBA" id="ARBA00022490"/>
    </source>
</evidence>
<organism evidence="10 11">
    <name type="scientific">Tritrichomonas foetus</name>
    <dbReference type="NCBI Taxonomy" id="1144522"/>
    <lineage>
        <taxon>Eukaryota</taxon>
        <taxon>Metamonada</taxon>
        <taxon>Parabasalia</taxon>
        <taxon>Tritrichomonadida</taxon>
        <taxon>Tritrichomonadidae</taxon>
        <taxon>Tritrichomonas</taxon>
    </lineage>
</organism>
<dbReference type="GO" id="GO:0003743">
    <property type="term" value="F:translation initiation factor activity"/>
    <property type="evidence" value="ECO:0007669"/>
    <property type="project" value="UniProtKB-KW"/>
</dbReference>
<dbReference type="RefSeq" id="XP_068346199.1">
    <property type="nucleotide sequence ID" value="XM_068496411.1"/>
</dbReference>
<evidence type="ECO:0000256" key="7">
    <source>
        <dbReference type="ARBA" id="ARBA00044229"/>
    </source>
</evidence>
<dbReference type="PANTHER" id="PTHR45989">
    <property type="entry name" value="TRANSLATION INITIATION FACTOR EIF-2B SUBUNIT GAMMA"/>
    <property type="match status" value="1"/>
</dbReference>
<evidence type="ECO:0000313" key="10">
    <source>
        <dbReference type="EMBL" id="OHS93062.1"/>
    </source>
</evidence>
<evidence type="ECO:0000256" key="5">
    <source>
        <dbReference type="ARBA" id="ARBA00022917"/>
    </source>
</evidence>
<evidence type="ECO:0000259" key="9">
    <source>
        <dbReference type="Pfam" id="PF25084"/>
    </source>
</evidence>
<dbReference type="VEuPathDB" id="TrichDB:TRFO_12078"/>
<keyword evidence="5" id="KW-0648">Protein biosynthesis</keyword>
<comment type="similarity">
    <text evidence="2">Belongs to the eIF-2B gamma/epsilon subunits family.</text>
</comment>
<proteinExistence type="inferred from homology"/>
<dbReference type="Proteomes" id="UP000179807">
    <property type="component" value="Unassembled WGS sequence"/>
</dbReference>
<evidence type="ECO:0000256" key="6">
    <source>
        <dbReference type="ARBA" id="ARBA00044196"/>
    </source>
</evidence>
<evidence type="ECO:0000313" key="11">
    <source>
        <dbReference type="Proteomes" id="UP000179807"/>
    </source>
</evidence>
<protein>
    <recommendedName>
        <fullName evidence="6">Translation initiation factor eIF2B subunit gamma</fullName>
    </recommendedName>
    <alternativeName>
        <fullName evidence="7">eIF2B GDP-GTP exchange factor subunit gamma</fullName>
    </alternativeName>
</protein>
<dbReference type="SUPFAM" id="SSF53448">
    <property type="entry name" value="Nucleotide-diphospho-sugar transferases"/>
    <property type="match status" value="1"/>
</dbReference>